<dbReference type="PROSITE" id="PS01124">
    <property type="entry name" value="HTH_ARAC_FAMILY_2"/>
    <property type="match status" value="1"/>
</dbReference>
<dbReference type="InterPro" id="IPR052158">
    <property type="entry name" value="INH-QAR"/>
</dbReference>
<dbReference type="InterPro" id="IPR009057">
    <property type="entry name" value="Homeodomain-like_sf"/>
</dbReference>
<dbReference type="InterPro" id="IPR018060">
    <property type="entry name" value="HTH_AraC"/>
</dbReference>
<dbReference type="AlphaFoldDB" id="A0AA37T6L7"/>
<dbReference type="SUPFAM" id="SSF46689">
    <property type="entry name" value="Homeodomain-like"/>
    <property type="match status" value="2"/>
</dbReference>
<dbReference type="Pfam" id="PF01965">
    <property type="entry name" value="DJ-1_PfpI"/>
    <property type="match status" value="1"/>
</dbReference>
<dbReference type="PANTHER" id="PTHR43130:SF11">
    <property type="entry name" value="TRANSCRIPTIONAL REGULATORY PROTEIN"/>
    <property type="match status" value="1"/>
</dbReference>
<evidence type="ECO:0000256" key="1">
    <source>
        <dbReference type="ARBA" id="ARBA00023015"/>
    </source>
</evidence>
<protein>
    <submittedName>
        <fullName evidence="5">AraC family transcriptional regulator</fullName>
    </submittedName>
</protein>
<dbReference type="InterPro" id="IPR002818">
    <property type="entry name" value="DJ-1/PfpI"/>
</dbReference>
<keyword evidence="3" id="KW-0804">Transcription</keyword>
<sequence>MINVTILVYDYVLAAAVMSINDLLYFAGHIYQRARPNESAPRFRIQLASKDSKPVNTMNQLTITPHCGINDIQSSDIYLVPTIAGDVEQTLADNLWLIRTLQQANQTNSLIGSNSNGSFFLAEAGLLQNKKATTFWNNANLFRARYPDIDLQTDQLFIHDGNILCDAGGTSWFDLGLYLIELFCDHQTAMDTAKYFMVDLERSSQRSFTPLASKKHHSDRVILAVQHWMETHYSDEISIVAMSTQFSLSHRSLVRRFKLATGITPLNYLQEVRLDAASQLLIKTNKTIEEITHAVGYEDISSFIRLFKRKTNFSPNSYRARFRAVHVTR</sequence>
<keyword evidence="1" id="KW-0805">Transcription regulation</keyword>
<dbReference type="EMBL" id="BSPD01000033">
    <property type="protein sequence ID" value="GLS25652.1"/>
    <property type="molecule type" value="Genomic_DNA"/>
</dbReference>
<keyword evidence="6" id="KW-1185">Reference proteome</keyword>
<accession>A0AA37T6L7</accession>
<feature type="domain" description="HTH araC/xylS-type" evidence="4">
    <location>
        <begin position="223"/>
        <end position="321"/>
    </location>
</feature>
<name>A0AA37T6L7_9GAMM</name>
<dbReference type="PANTHER" id="PTHR43130">
    <property type="entry name" value="ARAC-FAMILY TRANSCRIPTIONAL REGULATOR"/>
    <property type="match status" value="1"/>
</dbReference>
<proteinExistence type="predicted"/>
<evidence type="ECO:0000313" key="6">
    <source>
        <dbReference type="Proteomes" id="UP001156870"/>
    </source>
</evidence>
<reference evidence="5 6" key="1">
    <citation type="journal article" date="2014" name="Int. J. Syst. Evol. Microbiol.">
        <title>Complete genome sequence of Corynebacterium casei LMG S-19264T (=DSM 44701T), isolated from a smear-ripened cheese.</title>
        <authorList>
            <consortium name="US DOE Joint Genome Institute (JGI-PGF)"/>
            <person name="Walter F."/>
            <person name="Albersmeier A."/>
            <person name="Kalinowski J."/>
            <person name="Ruckert C."/>
        </authorList>
    </citation>
    <scope>NUCLEOTIDE SEQUENCE [LARGE SCALE GENOMIC DNA]</scope>
    <source>
        <strain evidence="5 6">NBRC 110095</strain>
    </source>
</reference>
<dbReference type="SMART" id="SM00342">
    <property type="entry name" value="HTH_ARAC"/>
    <property type="match status" value="1"/>
</dbReference>
<dbReference type="Gene3D" id="3.40.50.880">
    <property type="match status" value="1"/>
</dbReference>
<dbReference type="Pfam" id="PF12833">
    <property type="entry name" value="HTH_18"/>
    <property type="match status" value="1"/>
</dbReference>
<evidence type="ECO:0000256" key="3">
    <source>
        <dbReference type="ARBA" id="ARBA00023163"/>
    </source>
</evidence>
<keyword evidence="2" id="KW-0238">DNA-binding</keyword>
<dbReference type="Gene3D" id="1.10.10.60">
    <property type="entry name" value="Homeodomain-like"/>
    <property type="match status" value="2"/>
</dbReference>
<comment type="caution">
    <text evidence="5">The sequence shown here is derived from an EMBL/GenBank/DDBJ whole genome shotgun (WGS) entry which is preliminary data.</text>
</comment>
<dbReference type="Proteomes" id="UP001156870">
    <property type="component" value="Unassembled WGS sequence"/>
</dbReference>
<gene>
    <name evidence="5" type="ORF">GCM10007877_13660</name>
</gene>
<dbReference type="GO" id="GO:0043565">
    <property type="term" value="F:sequence-specific DNA binding"/>
    <property type="evidence" value="ECO:0007669"/>
    <property type="project" value="InterPro"/>
</dbReference>
<evidence type="ECO:0000313" key="5">
    <source>
        <dbReference type="EMBL" id="GLS25652.1"/>
    </source>
</evidence>
<dbReference type="SUPFAM" id="SSF52317">
    <property type="entry name" value="Class I glutamine amidotransferase-like"/>
    <property type="match status" value="1"/>
</dbReference>
<evidence type="ECO:0000256" key="2">
    <source>
        <dbReference type="ARBA" id="ARBA00023125"/>
    </source>
</evidence>
<organism evidence="5 6">
    <name type="scientific">Marinibactrum halimedae</name>
    <dbReference type="NCBI Taxonomy" id="1444977"/>
    <lineage>
        <taxon>Bacteria</taxon>
        <taxon>Pseudomonadati</taxon>
        <taxon>Pseudomonadota</taxon>
        <taxon>Gammaproteobacteria</taxon>
        <taxon>Cellvibrionales</taxon>
        <taxon>Cellvibrionaceae</taxon>
        <taxon>Marinibactrum</taxon>
    </lineage>
</organism>
<dbReference type="InterPro" id="IPR029062">
    <property type="entry name" value="Class_I_gatase-like"/>
</dbReference>
<dbReference type="PROSITE" id="PS00041">
    <property type="entry name" value="HTH_ARAC_FAMILY_1"/>
    <property type="match status" value="1"/>
</dbReference>
<evidence type="ECO:0000259" key="4">
    <source>
        <dbReference type="PROSITE" id="PS01124"/>
    </source>
</evidence>
<dbReference type="InterPro" id="IPR018062">
    <property type="entry name" value="HTH_AraC-typ_CS"/>
</dbReference>
<dbReference type="CDD" id="cd03138">
    <property type="entry name" value="GATase1_AraC_2"/>
    <property type="match status" value="1"/>
</dbReference>
<dbReference type="RefSeq" id="WP_232594215.1">
    <property type="nucleotide sequence ID" value="NZ_BSPD01000033.1"/>
</dbReference>
<dbReference type="GO" id="GO:0003700">
    <property type="term" value="F:DNA-binding transcription factor activity"/>
    <property type="evidence" value="ECO:0007669"/>
    <property type="project" value="InterPro"/>
</dbReference>